<organism evidence="16 17">
    <name type="scientific">Candidatus Pseudomonas phytovorans</name>
    <dbReference type="NCBI Taxonomy" id="3121377"/>
    <lineage>
        <taxon>Bacteria</taxon>
        <taxon>Pseudomonadati</taxon>
        <taxon>Pseudomonadota</taxon>
        <taxon>Gammaproteobacteria</taxon>
        <taxon>Pseudomonadales</taxon>
        <taxon>Pseudomonadaceae</taxon>
        <taxon>Pseudomonas</taxon>
    </lineage>
</organism>
<dbReference type="Gene3D" id="1.20.58.360">
    <property type="entry name" value="Shigella T3SS effector IpaH defines"/>
    <property type="match status" value="1"/>
</dbReference>
<dbReference type="GO" id="GO:0005576">
    <property type="term" value="C:extracellular region"/>
    <property type="evidence" value="ECO:0007669"/>
    <property type="project" value="UniProtKB-SubCell"/>
</dbReference>
<dbReference type="InterPro" id="IPR032675">
    <property type="entry name" value="LRR_dom_sf"/>
</dbReference>
<keyword evidence="11 14" id="KW-0832">Ubl conjugation</keyword>
<dbReference type="Pfam" id="PF20178">
    <property type="entry name" value="ToxA_N"/>
    <property type="match status" value="1"/>
</dbReference>
<feature type="domain" description="NEL" evidence="15">
    <location>
        <begin position="1223"/>
        <end position="1518"/>
    </location>
</feature>
<proteinExistence type="inferred from homology"/>
<evidence type="ECO:0000256" key="5">
    <source>
        <dbReference type="ARBA" id="ARBA00012483"/>
    </source>
</evidence>
<keyword evidence="6 14" id="KW-0964">Secreted</keyword>
<dbReference type="EC" id="2.3.2.27" evidence="5"/>
<evidence type="ECO:0000313" key="16">
    <source>
        <dbReference type="EMBL" id="WEK29177.1"/>
    </source>
</evidence>
<dbReference type="SMART" id="SM00369">
    <property type="entry name" value="LRR_TYP"/>
    <property type="match status" value="4"/>
</dbReference>
<protein>
    <recommendedName>
        <fullName evidence="5">RING-type E3 ubiquitin transferase</fullName>
        <ecNumber evidence="5">2.3.2.27</ecNumber>
    </recommendedName>
</protein>
<keyword evidence="7" id="KW-0433">Leucine-rich repeat</keyword>
<sequence>MLDPTRSPTPQQPGVAADEMFHDALIRQRLPAWLGLATVRQLQQLTQAMTLSLYFRQRTNDVLQRIEPLDQFTRARLQKDLQQRLGVNIDVGKWTMRVGTREPVIGSQPVGWHLSQARYAQIPLLEAALRNFTPEQASAEGQPPGNCLLAPHGETVQLPSATLFADWCRSLDLGKSYQAHLRQVLELPEGADTSQPAFASVLGRSLRYAIRVDAHAAWIKGDISEAEHSLLADLCALRGRLCLDGRPVIAKRLELLGCDLQQIVVLDVRDERLSPLITTTHRVLVHIPGDPHYPWRAYPSLRHFANALGKNLRTVPYQRFFSRFVRRRDSQRFFTAVAEGYANVSDLANIALDEHMHAYPGALFDSLAGLRITQIKDDAAMIAVPTASLDAQVQRAHDQRLEAEGWALLNLAGMFVPIIGLGLLAVTAWELLGEVYHGIEAWHEGDTSEALDHLLSVASDVAMMAAIAAGASLTRNLWSRSAVVDSLVPARLEDGSVRLWKQDLAPFRSTAPPAGALQAEGNIHRLGDQAWVWMDGHYYPVVVEADGRQVRLRPFAGHAPSLLDNGAGAWRLWSEQPGQWQPSGYLLRRLGERFALFDDDQLDLLQLAQGLHDDQLRAMLVHGQSPSAALLDTAQRISLEQRVRTAIADLRAGIRGDIELLQHIDAFPGASQLHDSALAELAWSRRRSLFSRVYAAAQPAESMGQHTLCRQFSRLPANVAAELLRTATVPERMSLEQQGRVGLRLAEAARAATHEVRVARVFEALHLDTPQNADLARTALGLARYLPGAASGPRVQLFEGTLQGPLLFGEAPSAADFALVHLAGDFQLYDARGVEVGLPGELFDVLAGAYDQRQRDTLAVSEPFAHNLRVLLGREAAQRRNEVEHILGRPVQTGWFRMPHRLPGNRLGYPLSGRSPGASAWRGRPQALYAMVRALYPAFTDAEVLAWLHEVQREGLDAGQELARLGQQLETLDSTLHNWVRMGTSSAQRAERRYLRETLVNCWQRRAARGAHEPGVPTGYRLSIWSVNLENLPELPATISFSFVHELSMMGLGLRAVDAGFLRAFPSLRVLELSNNALTRLPSGLERLANLRELDLYGNHITLDTRQAMTLANQVTLRYLNLSHNPLGRVFPLFRLDRVSRLHLRGTGITEFPPALLDRLDLTIADLRDNQLTELPSRLFQAPSRIGSSILLQGNPLSAQSARRLQAYQQAVGAPLQTDVAQSTVSLRQRWLDAADSELRPQQSSAWDELEAEEGGEAFFRILQRLPETADFRDRRQALANRLFAMLMAMREQATLRADLFLHARENLTCQDSVALCFSNMEVRMLVWRARVDAGTGGQERALLQLGRQLWRLDQVDRIAVDDIRVRRAQGADPDEIEIGLAYRLALREALDLPGQPGDMLFDEVAGLDEQRVLAALAQVRRAETNEALARALVAQDFWQTHLEHVECTAFDRLDAPFHQRLEALMEDQSVAEGERLQRIDQLHRERQLARTGLMSRLTLARLELVPEQVEPSVSPSGSSS</sequence>
<dbReference type="InterPro" id="IPR046673">
    <property type="entry name" value="ToxA_N"/>
</dbReference>
<evidence type="ECO:0000256" key="14">
    <source>
        <dbReference type="PROSITE-ProRule" id="PRU01398"/>
    </source>
</evidence>
<keyword evidence="13 14" id="KW-1035">Host cytoplasm</keyword>
<dbReference type="PROSITE" id="PS51450">
    <property type="entry name" value="LRR"/>
    <property type="match status" value="2"/>
</dbReference>
<dbReference type="Gene3D" id="3.80.10.10">
    <property type="entry name" value="Ribonuclease Inhibitor"/>
    <property type="match status" value="1"/>
</dbReference>
<evidence type="ECO:0000256" key="11">
    <source>
        <dbReference type="ARBA" id="ARBA00022843"/>
    </source>
</evidence>
<dbReference type="PANTHER" id="PTHR47114:SF2">
    <property type="entry name" value="OLIGODENDROCYTE-MYELIN GLYCOPROTEIN"/>
    <property type="match status" value="1"/>
</dbReference>
<evidence type="ECO:0000256" key="9">
    <source>
        <dbReference type="ARBA" id="ARBA00022737"/>
    </source>
</evidence>
<dbReference type="Pfam" id="PF14496">
    <property type="entry name" value="NEL"/>
    <property type="match status" value="1"/>
</dbReference>
<dbReference type="Pfam" id="PF13855">
    <property type="entry name" value="LRR_8"/>
    <property type="match status" value="1"/>
</dbReference>
<name>A0AAJ5WGC6_9PSED</name>
<dbReference type="InterPro" id="IPR029487">
    <property type="entry name" value="NEL_dom"/>
</dbReference>
<dbReference type="InterPro" id="IPR051071">
    <property type="entry name" value="LRR-bact_E3_ubiq_ligases"/>
</dbReference>
<evidence type="ECO:0000256" key="2">
    <source>
        <dbReference type="ARBA" id="ARBA00004192"/>
    </source>
</evidence>
<dbReference type="InterPro" id="IPR001611">
    <property type="entry name" value="Leu-rich_rpt"/>
</dbReference>
<comment type="subcellular location">
    <subcellularLocation>
        <location evidence="2">Host cytoplasm</location>
    </subcellularLocation>
    <subcellularLocation>
        <location evidence="3">Secreted</location>
    </subcellularLocation>
</comment>
<dbReference type="GO" id="GO:0061630">
    <property type="term" value="F:ubiquitin protein ligase activity"/>
    <property type="evidence" value="ECO:0007669"/>
    <property type="project" value="UniProtKB-EC"/>
</dbReference>
<evidence type="ECO:0000313" key="17">
    <source>
        <dbReference type="Proteomes" id="UP001216329"/>
    </source>
</evidence>
<keyword evidence="9" id="KW-0677">Repeat</keyword>
<evidence type="ECO:0000256" key="12">
    <source>
        <dbReference type="ARBA" id="ARBA00023026"/>
    </source>
</evidence>
<feature type="active site" description="Glycyl thioester intermediate" evidence="14">
    <location>
        <position position="1310"/>
    </location>
</feature>
<keyword evidence="10 14" id="KW-0833">Ubl conjugation pathway</keyword>
<evidence type="ECO:0000256" key="1">
    <source>
        <dbReference type="ARBA" id="ARBA00000900"/>
    </source>
</evidence>
<dbReference type="Gene3D" id="1.20.1270.130">
    <property type="entry name" value="Shigella T3SS effector IpaH domain"/>
    <property type="match status" value="1"/>
</dbReference>
<dbReference type="Proteomes" id="UP001216329">
    <property type="component" value="Chromosome"/>
</dbReference>
<keyword evidence="12" id="KW-0843">Virulence</keyword>
<keyword evidence="8 14" id="KW-0808">Transferase</keyword>
<dbReference type="PANTHER" id="PTHR47114">
    <property type="match status" value="1"/>
</dbReference>
<accession>A0AAJ5WGC6</accession>
<evidence type="ECO:0000256" key="6">
    <source>
        <dbReference type="ARBA" id="ARBA00022525"/>
    </source>
</evidence>
<evidence type="ECO:0000256" key="10">
    <source>
        <dbReference type="ARBA" id="ARBA00022786"/>
    </source>
</evidence>
<evidence type="ECO:0000256" key="4">
    <source>
        <dbReference type="ARBA" id="ARBA00009868"/>
    </source>
</evidence>
<gene>
    <name evidence="16" type="ORF">P0Y58_20000</name>
</gene>
<evidence type="ECO:0000256" key="3">
    <source>
        <dbReference type="ARBA" id="ARBA00004613"/>
    </source>
</evidence>
<dbReference type="InterPro" id="IPR003591">
    <property type="entry name" value="Leu-rich_rpt_typical-subtyp"/>
</dbReference>
<dbReference type="EMBL" id="CP119325">
    <property type="protein sequence ID" value="WEK29177.1"/>
    <property type="molecule type" value="Genomic_DNA"/>
</dbReference>
<evidence type="ECO:0000256" key="13">
    <source>
        <dbReference type="ARBA" id="ARBA00023200"/>
    </source>
</evidence>
<comment type="catalytic activity">
    <reaction evidence="1">
        <text>S-ubiquitinyl-[E2 ubiquitin-conjugating enzyme]-L-cysteine + [acceptor protein]-L-lysine = [E2 ubiquitin-conjugating enzyme]-L-cysteine + N(6)-ubiquitinyl-[acceptor protein]-L-lysine.</text>
        <dbReference type="EC" id="2.3.2.27"/>
    </reaction>
</comment>
<comment type="PTM">
    <text evidence="14">Ubiquitinated in the presence of host E1 ubiquitin-activating enzyme, E2 ubiquitin-conjugating enzyme and ubiquitin.</text>
</comment>
<evidence type="ECO:0000256" key="8">
    <source>
        <dbReference type="ARBA" id="ARBA00022679"/>
    </source>
</evidence>
<dbReference type="GO" id="GO:0030430">
    <property type="term" value="C:host cell cytoplasm"/>
    <property type="evidence" value="ECO:0007669"/>
    <property type="project" value="UniProtKB-SubCell"/>
</dbReference>
<dbReference type="PROSITE" id="PS52053">
    <property type="entry name" value="NEL"/>
    <property type="match status" value="1"/>
</dbReference>
<evidence type="ECO:0000259" key="15">
    <source>
        <dbReference type="PROSITE" id="PS52053"/>
    </source>
</evidence>
<dbReference type="SUPFAM" id="SSF52058">
    <property type="entry name" value="L domain-like"/>
    <property type="match status" value="1"/>
</dbReference>
<dbReference type="GO" id="GO:0016567">
    <property type="term" value="P:protein ubiquitination"/>
    <property type="evidence" value="ECO:0007669"/>
    <property type="project" value="InterPro"/>
</dbReference>
<evidence type="ECO:0000256" key="7">
    <source>
        <dbReference type="ARBA" id="ARBA00022614"/>
    </source>
</evidence>
<reference evidence="16" key="1">
    <citation type="submission" date="2023-03" db="EMBL/GenBank/DDBJ databases">
        <title>Andean soil-derived lignocellulolytic bacterial consortium as a source of novel taxa and putative plastic-active enzymes.</title>
        <authorList>
            <person name="Diaz-Garcia L."/>
            <person name="Chuvochina M."/>
            <person name="Feuerriegel G."/>
            <person name="Bunk B."/>
            <person name="Sproer C."/>
            <person name="Streit W.R."/>
            <person name="Rodriguez L.M."/>
            <person name="Overmann J."/>
            <person name="Jimenez D.J."/>
        </authorList>
    </citation>
    <scope>NUCLEOTIDE SEQUENCE</scope>
    <source>
        <strain evidence="16">MAG 876</strain>
    </source>
</reference>
<comment type="similarity">
    <text evidence="4 14">Belongs to the LRR-containing bacterial E3 ligase family.</text>
</comment>